<feature type="region of interest" description="Disordered" evidence="2">
    <location>
        <begin position="85"/>
        <end position="104"/>
    </location>
</feature>
<evidence type="ECO:0000313" key="4">
    <source>
        <dbReference type="Proteomes" id="UP000478052"/>
    </source>
</evidence>
<dbReference type="EMBL" id="VUJU01009463">
    <property type="protein sequence ID" value="KAF0720238.1"/>
    <property type="molecule type" value="Genomic_DNA"/>
</dbReference>
<name>A0A6G0W235_APHCR</name>
<evidence type="ECO:0000256" key="2">
    <source>
        <dbReference type="SAM" id="MobiDB-lite"/>
    </source>
</evidence>
<protein>
    <submittedName>
        <fullName evidence="3">BED-type domain-containing protein</fullName>
    </submittedName>
</protein>
<evidence type="ECO:0000313" key="3">
    <source>
        <dbReference type="EMBL" id="KAF0720238.1"/>
    </source>
</evidence>
<feature type="compositionally biased region" description="Low complexity" evidence="2">
    <location>
        <begin position="85"/>
        <end position="100"/>
    </location>
</feature>
<comment type="caution">
    <text evidence="3">The sequence shown here is derived from an EMBL/GenBank/DDBJ whole genome shotgun (WGS) entry which is preliminary data.</text>
</comment>
<reference evidence="3 4" key="1">
    <citation type="submission" date="2019-08" db="EMBL/GenBank/DDBJ databases">
        <title>Whole genome of Aphis craccivora.</title>
        <authorList>
            <person name="Voronova N.V."/>
            <person name="Shulinski R.S."/>
            <person name="Bandarenka Y.V."/>
            <person name="Zhorov D.G."/>
            <person name="Warner D."/>
        </authorList>
    </citation>
    <scope>NUCLEOTIDE SEQUENCE [LARGE SCALE GENOMIC DNA]</scope>
    <source>
        <strain evidence="3">180601</strain>
        <tissue evidence="3">Whole Body</tissue>
    </source>
</reference>
<sequence>MEIENMEIHFVHHDCTYIKYLDLSTICTSFDIHLDHTTLQSNIASVLASDGVVLKENDKIKIEIPEWDTSYDVTYKASKQVFHNTSTTSAPSSTVTSNSTQPAESIKTWTSRTIHLLIENRSDLEQEFNGNKKNFKIWEKYQKDYKDSVAPKKNTLCESSLTNLKKTNNDDQSKEAPKISVLNDEDHSDDELTSIMPKKKKKKNFQDVLLEEFKEDRKSRDVLQKKLENYMEELISIEKSKLEKL</sequence>
<organism evidence="3 4">
    <name type="scientific">Aphis craccivora</name>
    <name type="common">Cowpea aphid</name>
    <dbReference type="NCBI Taxonomy" id="307492"/>
    <lineage>
        <taxon>Eukaryota</taxon>
        <taxon>Metazoa</taxon>
        <taxon>Ecdysozoa</taxon>
        <taxon>Arthropoda</taxon>
        <taxon>Hexapoda</taxon>
        <taxon>Insecta</taxon>
        <taxon>Pterygota</taxon>
        <taxon>Neoptera</taxon>
        <taxon>Paraneoptera</taxon>
        <taxon>Hemiptera</taxon>
        <taxon>Sternorrhyncha</taxon>
        <taxon>Aphidomorpha</taxon>
        <taxon>Aphidoidea</taxon>
        <taxon>Aphididae</taxon>
        <taxon>Aphidini</taxon>
        <taxon>Aphis</taxon>
        <taxon>Aphis</taxon>
    </lineage>
</organism>
<dbReference type="Proteomes" id="UP000478052">
    <property type="component" value="Unassembled WGS sequence"/>
</dbReference>
<feature type="coiled-coil region" evidence="1">
    <location>
        <begin position="213"/>
        <end position="240"/>
    </location>
</feature>
<dbReference type="OrthoDB" id="6578264at2759"/>
<gene>
    <name evidence="3" type="ORF">FWK35_00027126</name>
</gene>
<feature type="region of interest" description="Disordered" evidence="2">
    <location>
        <begin position="164"/>
        <end position="191"/>
    </location>
</feature>
<evidence type="ECO:0000256" key="1">
    <source>
        <dbReference type="SAM" id="Coils"/>
    </source>
</evidence>
<accession>A0A6G0W235</accession>
<keyword evidence="4" id="KW-1185">Reference proteome</keyword>
<proteinExistence type="predicted"/>
<feature type="compositionally biased region" description="Basic and acidic residues" evidence="2">
    <location>
        <begin position="167"/>
        <end position="177"/>
    </location>
</feature>
<dbReference type="AlphaFoldDB" id="A0A6G0W235"/>
<keyword evidence="1" id="KW-0175">Coiled coil</keyword>